<evidence type="ECO:0000256" key="2">
    <source>
        <dbReference type="ARBA" id="ARBA00022723"/>
    </source>
</evidence>
<dbReference type="PANTHER" id="PTHR43779">
    <property type="entry name" value="DIOXYGENASE RV0097-RELATED"/>
    <property type="match status" value="1"/>
</dbReference>
<feature type="domain" description="TauD/TfdA-like" evidence="6">
    <location>
        <begin position="53"/>
        <end position="212"/>
    </location>
</feature>
<evidence type="ECO:0000256" key="3">
    <source>
        <dbReference type="ARBA" id="ARBA00022964"/>
    </source>
</evidence>
<evidence type="ECO:0000313" key="7">
    <source>
        <dbReference type="EMBL" id="CAE0695295.1"/>
    </source>
</evidence>
<keyword evidence="2" id="KW-0479">Metal-binding</keyword>
<dbReference type="AlphaFoldDB" id="A0A7S3ZVP9"/>
<evidence type="ECO:0000259" key="6">
    <source>
        <dbReference type="Pfam" id="PF02668"/>
    </source>
</evidence>
<dbReference type="GO" id="GO:0051213">
    <property type="term" value="F:dioxygenase activity"/>
    <property type="evidence" value="ECO:0007669"/>
    <property type="project" value="UniProtKB-KW"/>
</dbReference>
<dbReference type="Pfam" id="PF02668">
    <property type="entry name" value="TauD"/>
    <property type="match status" value="1"/>
</dbReference>
<keyword evidence="5" id="KW-0408">Iron</keyword>
<sequence length="241" mass="26017">MLRYATCFICAAAPETCSTMGAPWFGASPTATPLTLHRRGWGACALCGGAERLGAVVDDIDATALTSEQAAQILDAVRAHGVVVLKGQNLTRSQQVAFTAALGEVVVLPHSFEGKDPEPLHPAIQRVTNYFANGTWKGPGSKFGAYWHQDGQFWRPPLHNVLSVLHCQSVPPAGGETGFADLRAALATLSGPLRERAEQRANRISRRFSSLHAIDATRPTDSLVEHRRGEREHRRVGAGYC</sequence>
<reference evidence="7" key="1">
    <citation type="submission" date="2021-01" db="EMBL/GenBank/DDBJ databases">
        <authorList>
            <person name="Corre E."/>
            <person name="Pelletier E."/>
            <person name="Niang G."/>
            <person name="Scheremetjew M."/>
            <person name="Finn R."/>
            <person name="Kale V."/>
            <person name="Holt S."/>
            <person name="Cochrane G."/>
            <person name="Meng A."/>
            <person name="Brown T."/>
            <person name="Cohen L."/>
        </authorList>
    </citation>
    <scope>NUCLEOTIDE SEQUENCE</scope>
    <source>
        <strain evidence="7">CCMP1756</strain>
    </source>
</reference>
<dbReference type="InterPro" id="IPR051178">
    <property type="entry name" value="TfdA_dioxygenase"/>
</dbReference>
<evidence type="ECO:0000256" key="5">
    <source>
        <dbReference type="ARBA" id="ARBA00023004"/>
    </source>
</evidence>
<protein>
    <recommendedName>
        <fullName evidence="6">TauD/TfdA-like domain-containing protein</fullName>
    </recommendedName>
</protein>
<evidence type="ECO:0000256" key="1">
    <source>
        <dbReference type="ARBA" id="ARBA00005896"/>
    </source>
</evidence>
<organism evidence="7">
    <name type="scientific">Pelagomonas calceolata</name>
    <dbReference type="NCBI Taxonomy" id="35677"/>
    <lineage>
        <taxon>Eukaryota</taxon>
        <taxon>Sar</taxon>
        <taxon>Stramenopiles</taxon>
        <taxon>Ochrophyta</taxon>
        <taxon>Pelagophyceae</taxon>
        <taxon>Pelagomonadales</taxon>
        <taxon>Pelagomonadaceae</taxon>
        <taxon>Pelagomonas</taxon>
    </lineage>
</organism>
<name>A0A7S3ZVP9_9STRA</name>
<keyword evidence="4" id="KW-0560">Oxidoreductase</keyword>
<dbReference type="InterPro" id="IPR042098">
    <property type="entry name" value="TauD-like_sf"/>
</dbReference>
<comment type="similarity">
    <text evidence="1">Belongs to the TfdA dioxygenase family.</text>
</comment>
<dbReference type="SUPFAM" id="SSF51197">
    <property type="entry name" value="Clavaminate synthase-like"/>
    <property type="match status" value="1"/>
</dbReference>
<proteinExistence type="inferred from homology"/>
<dbReference type="InterPro" id="IPR003819">
    <property type="entry name" value="TauD/TfdA-like"/>
</dbReference>
<dbReference type="EMBL" id="HBIW01012488">
    <property type="protein sequence ID" value="CAE0695295.1"/>
    <property type="molecule type" value="Transcribed_RNA"/>
</dbReference>
<evidence type="ECO:0000256" key="4">
    <source>
        <dbReference type="ARBA" id="ARBA00023002"/>
    </source>
</evidence>
<dbReference type="Gene3D" id="3.60.130.10">
    <property type="entry name" value="Clavaminate synthase-like"/>
    <property type="match status" value="1"/>
</dbReference>
<dbReference type="GO" id="GO:0046872">
    <property type="term" value="F:metal ion binding"/>
    <property type="evidence" value="ECO:0007669"/>
    <property type="project" value="UniProtKB-KW"/>
</dbReference>
<dbReference type="PANTHER" id="PTHR43779:SF3">
    <property type="entry name" value="(3R)-3-[(CARBOXYMETHYL)AMINO]FATTY ACID OXYGENASE_DECARBOXYLASE"/>
    <property type="match status" value="1"/>
</dbReference>
<gene>
    <name evidence="7" type="ORF">PCAL00307_LOCUS10731</name>
</gene>
<keyword evidence="3" id="KW-0223">Dioxygenase</keyword>
<accession>A0A7S3ZVP9</accession>